<evidence type="ECO:0008006" key="5">
    <source>
        <dbReference type="Google" id="ProtNLM"/>
    </source>
</evidence>
<evidence type="ECO:0000313" key="4">
    <source>
        <dbReference type="Proteomes" id="UP000316406"/>
    </source>
</evidence>
<feature type="transmembrane region" description="Helical" evidence="2">
    <location>
        <begin position="793"/>
        <end position="814"/>
    </location>
</feature>
<dbReference type="EMBL" id="VLTK01000019">
    <property type="protein sequence ID" value="TSI12237.1"/>
    <property type="molecule type" value="Genomic_DNA"/>
</dbReference>
<protein>
    <recommendedName>
        <fullName evidence="5">Integral membrane protein</fullName>
    </recommendedName>
</protein>
<dbReference type="InterPro" id="IPR043148">
    <property type="entry name" value="TagF_C"/>
</dbReference>
<keyword evidence="4" id="KW-1185">Reference proteome</keyword>
<feature type="transmembrane region" description="Helical" evidence="2">
    <location>
        <begin position="53"/>
        <end position="70"/>
    </location>
</feature>
<accession>A0A556C450</accession>
<dbReference type="InterPro" id="IPR007554">
    <property type="entry name" value="Glycerophosphate_synth"/>
</dbReference>
<feature type="transmembrane region" description="Helical" evidence="2">
    <location>
        <begin position="30"/>
        <end position="47"/>
    </location>
</feature>
<feature type="compositionally biased region" description="Acidic residues" evidence="1">
    <location>
        <begin position="608"/>
        <end position="620"/>
    </location>
</feature>
<dbReference type="Proteomes" id="UP000316406">
    <property type="component" value="Unassembled WGS sequence"/>
</dbReference>
<feature type="transmembrane region" description="Helical" evidence="2">
    <location>
        <begin position="152"/>
        <end position="170"/>
    </location>
</feature>
<feature type="transmembrane region" description="Helical" evidence="2">
    <location>
        <begin position="766"/>
        <end position="787"/>
    </location>
</feature>
<proteinExistence type="predicted"/>
<dbReference type="PANTHER" id="PTHR37316">
    <property type="entry name" value="TEICHOIC ACID GLYCEROL-PHOSPHATE PRIMASE"/>
    <property type="match status" value="1"/>
</dbReference>
<feature type="transmembrane region" description="Helical" evidence="2">
    <location>
        <begin position="664"/>
        <end position="682"/>
    </location>
</feature>
<feature type="region of interest" description="Disordered" evidence="1">
    <location>
        <begin position="574"/>
        <end position="620"/>
    </location>
</feature>
<evidence type="ECO:0000313" key="3">
    <source>
        <dbReference type="EMBL" id="TSI12237.1"/>
    </source>
</evidence>
<dbReference type="OrthoDB" id="7806295at2"/>
<dbReference type="Gene3D" id="3.40.50.12580">
    <property type="match status" value="2"/>
</dbReference>
<evidence type="ECO:0000256" key="2">
    <source>
        <dbReference type="SAM" id="Phobius"/>
    </source>
</evidence>
<keyword evidence="2" id="KW-1133">Transmembrane helix</keyword>
<dbReference type="GO" id="GO:0047355">
    <property type="term" value="F:CDP-glycerol glycerophosphotransferase activity"/>
    <property type="evidence" value="ECO:0007669"/>
    <property type="project" value="InterPro"/>
</dbReference>
<evidence type="ECO:0000256" key="1">
    <source>
        <dbReference type="SAM" id="MobiDB-lite"/>
    </source>
</evidence>
<dbReference type="RefSeq" id="WP_143924413.1">
    <property type="nucleotide sequence ID" value="NZ_VLTK01000019.1"/>
</dbReference>
<keyword evidence="2" id="KW-0812">Transmembrane</keyword>
<dbReference type="GO" id="GO:0016020">
    <property type="term" value="C:membrane"/>
    <property type="evidence" value="ECO:0007669"/>
    <property type="project" value="InterPro"/>
</dbReference>
<dbReference type="PANTHER" id="PTHR37316:SF3">
    <property type="entry name" value="TEICHOIC ACID GLYCEROL-PHOSPHATE TRANSFERASE"/>
    <property type="match status" value="1"/>
</dbReference>
<reference evidence="3 4" key="1">
    <citation type="submission" date="2019-07" db="EMBL/GenBank/DDBJ databases">
        <title>Draft genome sequence of Brevibacterium aurantiacum XU54 isolated from Xinjiang China.</title>
        <authorList>
            <person name="Xu X."/>
        </authorList>
    </citation>
    <scope>NUCLEOTIDE SEQUENCE [LARGE SCALE GENOMIC DNA]</scope>
    <source>
        <strain evidence="3 4">XU54</strain>
    </source>
</reference>
<feature type="transmembrane region" description="Helical" evidence="2">
    <location>
        <begin position="82"/>
        <end position="99"/>
    </location>
</feature>
<keyword evidence="2" id="KW-0472">Membrane</keyword>
<sequence>MTDTDLASSQDIHAGNGPARAFLRSALTSLASYGALALLALGCVFIASADGASLPFIVGVVAIAAWDTFRLWRKRSRLGHRAVIRAVLAIAVSTAFATADVTEGLLSAIAGVAVVGPIFFESLLAKGTNSKETFISGLPGIRTYAPLKNYDGPLLTASEAVIVFGALTAWAGSGPWVWLVATLVLDGLYLALAVAAYRRIRRNAQAKMDLQDAIRTYQPEFYVYTSRPDDASYQVMMWLPYLARTGKKFAIITRNNIPAKALAELTDAPIITCPKSADLEKTLVPSLGAVFYVNASSRNGEMIRHQEYTHVYLGHGDSDKPPSYNPTHAMYNRIFAAGQAATERYAAHGVTISPEKFEVVGRPQLETVEVTAELPADGSSTVLYAPTWRGHVDETMLHSLPVAQHLISALINRGMIVVFRPHPFSYEFEEDAETIRQVQETLADDRARSGRQHVFGDAAEKDMDVIECMNVSDAMISDVSSVVSDYLYSGKPFVMTAVSAQGDDFIEQYPIARASYVLNGDLSNLDEVLDAILQEDPDRQNRLQYRSFYLGDFPDEGYAENFVSAAARMVTDTHNRVNEIDEPDSDVDDVEPETSFEGNGVLQGSADPSDDTETASLETDADLADSKTASATLSLIYRKLGGRTLVPAGFAALTLIFALAQAPTLLVCASGILVGFGFLFVHRRSLKSKSRLAGVLRASNSARAVGAAVLAGFWEYEFGSSWAVNTCVAILTFTIVMESSLAKSWKVTGLEARNLPNAETRGFQPIGRGVVAVANAIVISVGWFFAIFGVLEYLLLVLSIVPTVLAIALFAAGLKRGMRSLRLESRLHDLLNEYGAEFVVYFGSNVGISYQLGMWVPYFERIGQKFIVVTRSLKMMRAAGQITDAPVINRPTLRSLEEVITPSVGAAFYVNNAGKNTHFIERREMKHVWLNHGDSEKPACFNPVHAIYDVIFAAGQAGIDRYERHGVRIPREKFEIVGRPQVDQIKFDGTEADSGTEKTVLYAPTWKGAYQDSELYSLPSGTDIVRELIGRGCAVIFRAHPLNYRYVRAKEYIAEIQEILAADAKVSGRQHIWGAAAEKDMTTDDCFNASDAMISDVSAVVTDYLQSGKPLSVVSVAKTREELLNEVPAAKAAYVLEEDLTNLSEVLDGLLVNDVKSSERDSMRKYYLGDFPAETYADAFLDASRQMIAAGQQRHSNDGVFDTDQGGSND</sequence>
<gene>
    <name evidence="3" type="ORF">FO013_20485</name>
</gene>
<dbReference type="SUPFAM" id="SSF53756">
    <property type="entry name" value="UDP-Glycosyltransferase/glycogen phosphorylase"/>
    <property type="match status" value="1"/>
</dbReference>
<name>A0A556C450_BREAU</name>
<dbReference type="InterPro" id="IPR051612">
    <property type="entry name" value="Teichoic_Acid_Biosynth"/>
</dbReference>
<feature type="transmembrane region" description="Helical" evidence="2">
    <location>
        <begin position="176"/>
        <end position="197"/>
    </location>
</feature>
<dbReference type="AlphaFoldDB" id="A0A556C450"/>
<organism evidence="3 4">
    <name type="scientific">Brevibacterium aurantiacum</name>
    <dbReference type="NCBI Taxonomy" id="273384"/>
    <lineage>
        <taxon>Bacteria</taxon>
        <taxon>Bacillati</taxon>
        <taxon>Actinomycetota</taxon>
        <taxon>Actinomycetes</taxon>
        <taxon>Micrococcales</taxon>
        <taxon>Brevibacteriaceae</taxon>
        <taxon>Brevibacterium</taxon>
    </lineage>
</organism>
<dbReference type="Pfam" id="PF04464">
    <property type="entry name" value="Glyphos_transf"/>
    <property type="match status" value="2"/>
</dbReference>
<comment type="caution">
    <text evidence="3">The sequence shown here is derived from an EMBL/GenBank/DDBJ whole genome shotgun (WGS) entry which is preliminary data.</text>
</comment>
<feature type="transmembrane region" description="Helical" evidence="2">
    <location>
        <begin position="640"/>
        <end position="658"/>
    </location>
</feature>
<feature type="transmembrane region" description="Helical" evidence="2">
    <location>
        <begin position="105"/>
        <end position="124"/>
    </location>
</feature>
<feature type="compositionally biased region" description="Acidic residues" evidence="1">
    <location>
        <begin position="580"/>
        <end position="594"/>
    </location>
</feature>